<evidence type="ECO:0000256" key="20">
    <source>
        <dbReference type="ARBA" id="ARBA00049902"/>
    </source>
</evidence>
<evidence type="ECO:0000256" key="3">
    <source>
        <dbReference type="ARBA" id="ARBA00022475"/>
    </source>
</evidence>
<comment type="pathway">
    <text evidence="2">Cell wall biogenesis; peptidoglycan biosynthesis.</text>
</comment>
<feature type="transmembrane region" description="Helical" evidence="22">
    <location>
        <begin position="12"/>
        <end position="30"/>
    </location>
</feature>
<evidence type="ECO:0000256" key="21">
    <source>
        <dbReference type="ARBA" id="ARBA00049966"/>
    </source>
</evidence>
<dbReference type="GO" id="GO:0005886">
    <property type="term" value="C:plasma membrane"/>
    <property type="evidence" value="ECO:0007669"/>
    <property type="project" value="UniProtKB-SubCell"/>
</dbReference>
<dbReference type="InterPro" id="IPR011923">
    <property type="entry name" value="RodA/MrdB"/>
</dbReference>
<evidence type="ECO:0000256" key="11">
    <source>
        <dbReference type="ARBA" id="ARBA00023136"/>
    </source>
</evidence>
<dbReference type="GO" id="GO:0071555">
    <property type="term" value="P:cell wall organization"/>
    <property type="evidence" value="ECO:0007669"/>
    <property type="project" value="UniProtKB-KW"/>
</dbReference>
<dbReference type="PANTHER" id="PTHR30474">
    <property type="entry name" value="CELL CYCLE PROTEIN"/>
    <property type="match status" value="1"/>
</dbReference>
<evidence type="ECO:0000256" key="14">
    <source>
        <dbReference type="ARBA" id="ARBA00032370"/>
    </source>
</evidence>
<keyword evidence="5" id="KW-0328">Glycosyltransferase</keyword>
<organism evidence="23 24">
    <name type="scientific">Thermincola ferriacetica</name>
    <dbReference type="NCBI Taxonomy" id="281456"/>
    <lineage>
        <taxon>Bacteria</taxon>
        <taxon>Bacillati</taxon>
        <taxon>Bacillota</taxon>
        <taxon>Clostridia</taxon>
        <taxon>Eubacteriales</taxon>
        <taxon>Thermincolaceae</taxon>
        <taxon>Thermincola</taxon>
    </lineage>
</organism>
<keyword evidence="7 22" id="KW-0812">Transmembrane</keyword>
<dbReference type="NCBIfam" id="TIGR02614">
    <property type="entry name" value="ftsW"/>
    <property type="match status" value="1"/>
</dbReference>
<keyword evidence="9" id="KW-0573">Peptidoglycan synthesis</keyword>
<keyword evidence="12" id="KW-0131">Cell cycle</keyword>
<dbReference type="InterPro" id="IPR001182">
    <property type="entry name" value="FtsW/RodA"/>
</dbReference>
<comment type="function">
    <text evidence="21">Peptidoglycan polymerase that is essential for cell division.</text>
</comment>
<reference evidence="24" key="1">
    <citation type="submission" date="2015-07" db="EMBL/GenBank/DDBJ databases">
        <title>Complete Genome of Thermincola ferriacetica strain Z-0001T.</title>
        <authorList>
            <person name="Lusk B."/>
            <person name="Badalamenti J.P."/>
            <person name="Parameswaran P."/>
            <person name="Bond D.R."/>
            <person name="Torres C.I."/>
        </authorList>
    </citation>
    <scope>NUCLEOTIDE SEQUENCE [LARGE SCALE GENOMIC DNA]</scope>
    <source>
        <strain evidence="24">Z-0001</strain>
    </source>
</reference>
<dbReference type="GO" id="GO:0008360">
    <property type="term" value="P:regulation of cell shape"/>
    <property type="evidence" value="ECO:0007669"/>
    <property type="project" value="UniProtKB-KW"/>
</dbReference>
<dbReference type="Proteomes" id="UP000037175">
    <property type="component" value="Unassembled WGS sequence"/>
</dbReference>
<dbReference type="InterPro" id="IPR013438">
    <property type="entry name" value="SpoVE"/>
</dbReference>
<evidence type="ECO:0000313" key="23">
    <source>
        <dbReference type="EMBL" id="KNZ70472.1"/>
    </source>
</evidence>
<feature type="transmembrane region" description="Helical" evidence="22">
    <location>
        <begin position="273"/>
        <end position="293"/>
    </location>
</feature>
<evidence type="ECO:0000256" key="9">
    <source>
        <dbReference type="ARBA" id="ARBA00022984"/>
    </source>
</evidence>
<dbReference type="RefSeq" id="WP_013121007.1">
    <property type="nucleotide sequence ID" value="NZ_LGTE01000003.1"/>
</dbReference>
<feature type="transmembrane region" description="Helical" evidence="22">
    <location>
        <begin position="144"/>
        <end position="160"/>
    </location>
</feature>
<keyword evidence="24" id="KW-1185">Reference proteome</keyword>
<evidence type="ECO:0000256" key="5">
    <source>
        <dbReference type="ARBA" id="ARBA00022676"/>
    </source>
</evidence>
<name>A0A0L6W4H9_9FIRM</name>
<dbReference type="GO" id="GO:0051301">
    <property type="term" value="P:cell division"/>
    <property type="evidence" value="ECO:0007669"/>
    <property type="project" value="UniProtKB-KW"/>
</dbReference>
<evidence type="ECO:0000256" key="15">
    <source>
        <dbReference type="ARBA" id="ARBA00033270"/>
    </source>
</evidence>
<evidence type="ECO:0000256" key="17">
    <source>
        <dbReference type="ARBA" id="ARBA00041185"/>
    </source>
</evidence>
<comment type="similarity">
    <text evidence="16">Belongs to the SEDS family. FtsW subfamily.</text>
</comment>
<protein>
    <recommendedName>
        <fullName evidence="17">Probable peptidoglycan glycosyltransferase FtsW</fullName>
        <ecNumber evidence="19">2.4.99.28</ecNumber>
    </recommendedName>
    <alternativeName>
        <fullName evidence="18">Cell division protein FtsW</fullName>
    </alternativeName>
    <alternativeName>
        <fullName evidence="15">Cell wall polymerase</fullName>
    </alternativeName>
    <alternativeName>
        <fullName evidence="14">Peptidoglycan polymerase</fullName>
    </alternativeName>
</protein>
<keyword evidence="10 22" id="KW-1133">Transmembrane helix</keyword>
<comment type="caution">
    <text evidence="23">The sequence shown here is derived from an EMBL/GenBank/DDBJ whole genome shotgun (WGS) entry which is preliminary data.</text>
</comment>
<keyword evidence="3" id="KW-1003">Cell membrane</keyword>
<proteinExistence type="inferred from homology"/>
<evidence type="ECO:0000256" key="19">
    <source>
        <dbReference type="ARBA" id="ARBA00044770"/>
    </source>
</evidence>
<evidence type="ECO:0000313" key="24">
    <source>
        <dbReference type="Proteomes" id="UP000037175"/>
    </source>
</evidence>
<dbReference type="GO" id="GO:0015648">
    <property type="term" value="F:lipid-linked peptidoglycan transporter activity"/>
    <property type="evidence" value="ECO:0007669"/>
    <property type="project" value="TreeGrafter"/>
</dbReference>
<feature type="transmembrane region" description="Helical" evidence="22">
    <location>
        <begin position="76"/>
        <end position="95"/>
    </location>
</feature>
<dbReference type="EMBL" id="LGTE01000003">
    <property type="protein sequence ID" value="KNZ70472.1"/>
    <property type="molecule type" value="Genomic_DNA"/>
</dbReference>
<evidence type="ECO:0000256" key="6">
    <source>
        <dbReference type="ARBA" id="ARBA00022679"/>
    </source>
</evidence>
<dbReference type="NCBIfam" id="TIGR02210">
    <property type="entry name" value="rodA_shape"/>
    <property type="match status" value="1"/>
</dbReference>
<feature type="transmembrane region" description="Helical" evidence="22">
    <location>
        <begin position="50"/>
        <end position="69"/>
    </location>
</feature>
<dbReference type="PANTHER" id="PTHR30474:SF2">
    <property type="entry name" value="PEPTIDOGLYCAN GLYCOSYLTRANSFERASE FTSW-RELATED"/>
    <property type="match status" value="1"/>
</dbReference>
<evidence type="ECO:0000256" key="12">
    <source>
        <dbReference type="ARBA" id="ARBA00023306"/>
    </source>
</evidence>
<dbReference type="InterPro" id="IPR013437">
    <property type="entry name" value="FtsW"/>
</dbReference>
<keyword evidence="13" id="KW-0961">Cell wall biogenesis/degradation</keyword>
<keyword evidence="8" id="KW-0133">Cell shape</keyword>
<dbReference type="PATRIC" id="fig|281456.6.peg.691"/>
<comment type="subcellular location">
    <subcellularLocation>
        <location evidence="1">Cell membrane</location>
        <topology evidence="1">Multi-pass membrane protein</topology>
    </subcellularLocation>
</comment>
<evidence type="ECO:0000256" key="18">
    <source>
        <dbReference type="ARBA" id="ARBA00041418"/>
    </source>
</evidence>
<evidence type="ECO:0000256" key="2">
    <source>
        <dbReference type="ARBA" id="ARBA00004752"/>
    </source>
</evidence>
<feature type="transmembrane region" description="Helical" evidence="22">
    <location>
        <begin position="305"/>
        <end position="327"/>
    </location>
</feature>
<feature type="transmembrane region" description="Helical" evidence="22">
    <location>
        <begin position="190"/>
        <end position="210"/>
    </location>
</feature>
<evidence type="ECO:0000256" key="7">
    <source>
        <dbReference type="ARBA" id="ARBA00022692"/>
    </source>
</evidence>
<feature type="transmembrane region" description="Helical" evidence="22">
    <location>
        <begin position="339"/>
        <end position="360"/>
    </location>
</feature>
<comment type="catalytic activity">
    <reaction evidence="20">
        <text>[GlcNAc-(1-&gt;4)-Mur2Ac(oyl-L-Ala-gamma-D-Glu-L-Lys-D-Ala-D-Ala)](n)-di-trans,octa-cis-undecaprenyl diphosphate + beta-D-GlcNAc-(1-&gt;4)-Mur2Ac(oyl-L-Ala-gamma-D-Glu-L-Lys-D-Ala-D-Ala)-di-trans,octa-cis-undecaprenyl diphosphate = [GlcNAc-(1-&gt;4)-Mur2Ac(oyl-L-Ala-gamma-D-Glu-L-Lys-D-Ala-D-Ala)](n+1)-di-trans,octa-cis-undecaprenyl diphosphate + di-trans,octa-cis-undecaprenyl diphosphate + H(+)</text>
        <dbReference type="Rhea" id="RHEA:23708"/>
        <dbReference type="Rhea" id="RHEA-COMP:9602"/>
        <dbReference type="Rhea" id="RHEA-COMP:9603"/>
        <dbReference type="ChEBI" id="CHEBI:15378"/>
        <dbReference type="ChEBI" id="CHEBI:58405"/>
        <dbReference type="ChEBI" id="CHEBI:60033"/>
        <dbReference type="ChEBI" id="CHEBI:78435"/>
        <dbReference type="EC" id="2.4.99.28"/>
    </reaction>
</comment>
<dbReference type="GO" id="GO:0008955">
    <property type="term" value="F:peptidoglycan glycosyltransferase activity"/>
    <property type="evidence" value="ECO:0007669"/>
    <property type="project" value="UniProtKB-EC"/>
</dbReference>
<accession>A0A0L6W4H9</accession>
<evidence type="ECO:0000256" key="22">
    <source>
        <dbReference type="SAM" id="Phobius"/>
    </source>
</evidence>
<sequence>MTLRKKSPDFLLFMATILLLVIGIVMVYSASQVTAHERLHDTYYYLKKQLLWASVGIGAMMLAMGIDYWKYKKMAIPFLVLAFSLLVMVLLPGIGKTVKGAQRWIGLGPFTIQPSEMVKLSLVIFMSYGLSVQKHKIKKFSQGLLPNLLILGLACGLILLQPDLGTAVSVAGTVFVMLFAAGAEARHLSALALAGIGAVGLAIAFEPYRLRRFLAFLDPWADPLGSGFHIIQSLYALGSGGLFGLGLGQSHQKFFYLPEQHTDFIFAVLGEELGFLGGSLVLLLFILFVWRGFRIALSSPDSFSSLLAVGITTMVALQAIINIGVVTGSMPVTGIPLPLISFGGSSLIFTLIGVGILLNISKYGSVR</sequence>
<evidence type="ECO:0000256" key="13">
    <source>
        <dbReference type="ARBA" id="ARBA00023316"/>
    </source>
</evidence>
<dbReference type="AlphaFoldDB" id="A0A0L6W4H9"/>
<keyword evidence="11 22" id="KW-0472">Membrane</keyword>
<evidence type="ECO:0000256" key="1">
    <source>
        <dbReference type="ARBA" id="ARBA00004651"/>
    </source>
</evidence>
<gene>
    <name evidence="23" type="ORF">Tfer_0654</name>
</gene>
<evidence type="ECO:0000256" key="4">
    <source>
        <dbReference type="ARBA" id="ARBA00022618"/>
    </source>
</evidence>
<feature type="transmembrane region" description="Helical" evidence="22">
    <location>
        <begin position="166"/>
        <end position="183"/>
    </location>
</feature>
<dbReference type="NCBIfam" id="TIGR02615">
    <property type="entry name" value="spoVE"/>
    <property type="match status" value="1"/>
</dbReference>
<dbReference type="GO" id="GO:0032153">
    <property type="term" value="C:cell division site"/>
    <property type="evidence" value="ECO:0007669"/>
    <property type="project" value="TreeGrafter"/>
</dbReference>
<keyword evidence="4" id="KW-0132">Cell division</keyword>
<dbReference type="Pfam" id="PF01098">
    <property type="entry name" value="FTSW_RODA_SPOVE"/>
    <property type="match status" value="1"/>
</dbReference>
<evidence type="ECO:0000256" key="16">
    <source>
        <dbReference type="ARBA" id="ARBA00038053"/>
    </source>
</evidence>
<keyword evidence="6" id="KW-0808">Transferase</keyword>
<evidence type="ECO:0000256" key="10">
    <source>
        <dbReference type="ARBA" id="ARBA00022989"/>
    </source>
</evidence>
<dbReference type="EC" id="2.4.99.28" evidence="19"/>
<dbReference type="GO" id="GO:0009252">
    <property type="term" value="P:peptidoglycan biosynthetic process"/>
    <property type="evidence" value="ECO:0007669"/>
    <property type="project" value="UniProtKB-KW"/>
</dbReference>
<evidence type="ECO:0000256" key="8">
    <source>
        <dbReference type="ARBA" id="ARBA00022960"/>
    </source>
</evidence>